<dbReference type="GO" id="GO:0016758">
    <property type="term" value="F:hexosyltransferase activity"/>
    <property type="evidence" value="ECO:0007669"/>
    <property type="project" value="UniProtKB-ARBA"/>
</dbReference>
<dbReference type="RefSeq" id="WP_102994258.1">
    <property type="nucleotide sequence ID" value="NZ_CP025938.1"/>
</dbReference>
<dbReference type="Pfam" id="PF00535">
    <property type="entry name" value="Glycos_transf_2"/>
    <property type="match status" value="1"/>
</dbReference>
<gene>
    <name evidence="2" type="ORF">C1A40_00970</name>
</gene>
<dbReference type="Proteomes" id="UP000236592">
    <property type="component" value="Chromosome"/>
</dbReference>
<dbReference type="PANTHER" id="PTHR22916:SF3">
    <property type="entry name" value="UDP-GLCNAC:BETAGAL BETA-1,3-N-ACETYLGLUCOSAMINYLTRANSFERASE-LIKE PROTEIN 1"/>
    <property type="match status" value="1"/>
</dbReference>
<keyword evidence="3" id="KW-1185">Reference proteome</keyword>
<accession>A0A2I7SE19</accession>
<evidence type="ECO:0000313" key="3">
    <source>
        <dbReference type="Proteomes" id="UP000236592"/>
    </source>
</evidence>
<dbReference type="PANTHER" id="PTHR22916">
    <property type="entry name" value="GLYCOSYLTRANSFERASE"/>
    <property type="match status" value="1"/>
</dbReference>
<name>A0A2I7SE19_9FLAO</name>
<dbReference type="Gene3D" id="3.90.550.10">
    <property type="entry name" value="Spore Coat Polysaccharide Biosynthesis Protein SpsA, Chain A"/>
    <property type="match status" value="1"/>
</dbReference>
<dbReference type="EMBL" id="CP025938">
    <property type="protein sequence ID" value="AUS04136.1"/>
    <property type="molecule type" value="Genomic_DNA"/>
</dbReference>
<evidence type="ECO:0000259" key="1">
    <source>
        <dbReference type="Pfam" id="PF00535"/>
    </source>
</evidence>
<dbReference type="OrthoDB" id="6307329at2"/>
<dbReference type="InterPro" id="IPR001173">
    <property type="entry name" value="Glyco_trans_2-like"/>
</dbReference>
<dbReference type="CDD" id="cd00761">
    <property type="entry name" value="Glyco_tranf_GTA_type"/>
    <property type="match status" value="1"/>
</dbReference>
<evidence type="ECO:0000313" key="2">
    <source>
        <dbReference type="EMBL" id="AUS04136.1"/>
    </source>
</evidence>
<protein>
    <submittedName>
        <fullName evidence="2">Glycosyltransferase family 2 protein</fullName>
    </submittedName>
</protein>
<feature type="domain" description="Glycosyltransferase 2-like" evidence="1">
    <location>
        <begin position="8"/>
        <end position="180"/>
    </location>
</feature>
<sequence>MLENFSISVVIPVYNCEQFIEKAVNSALKEEEVVEVLIVNDGSTDSTNEILERLKLDNNRVKVFYHKNKSNQGRSASRNLGLQNAKGNYIAFLDADDYFLPNRFKADKTLFDKQKDADGVYNAVGFHFYREATAYELKTHTIYTVTREVLPEQLFKLLLYGKCGHFHINGLTVKRSIFDKTGLFNEALVVAEDTELFWKMAITSKLYTGIITKPLAIRGVHDANVFDQNAIYKIYTLKMYEALVLWCSKNKVDFWVLDDLYKWIWILKEKEDNSLWKDIVYWMHLFIPLPKVFFSKLSIKYFPVIRFRQKLFPFLYRS</sequence>
<dbReference type="SUPFAM" id="SSF53448">
    <property type="entry name" value="Nucleotide-diphospho-sugar transferases"/>
    <property type="match status" value="1"/>
</dbReference>
<keyword evidence="2" id="KW-0808">Transferase</keyword>
<dbReference type="AlphaFoldDB" id="A0A2I7SE19"/>
<proteinExistence type="predicted"/>
<dbReference type="KEGG" id="taj:C1A40_00970"/>
<dbReference type="InterPro" id="IPR029044">
    <property type="entry name" value="Nucleotide-diphossugar_trans"/>
</dbReference>
<reference evidence="3" key="1">
    <citation type="submission" date="2018-01" db="EMBL/GenBank/DDBJ databases">
        <title>Complete genome of Tamlana sp. UJ94.</title>
        <authorList>
            <person name="Jung J."/>
            <person name="Chung D."/>
            <person name="Bae S.S."/>
            <person name="Baek K."/>
        </authorList>
    </citation>
    <scope>NUCLEOTIDE SEQUENCE [LARGE SCALE GENOMIC DNA]</scope>
    <source>
        <strain evidence="3">UJ94</strain>
    </source>
</reference>
<organism evidence="2 3">
    <name type="scientific">Pseudotamlana carrageenivorans</name>
    <dbReference type="NCBI Taxonomy" id="2069432"/>
    <lineage>
        <taxon>Bacteria</taxon>
        <taxon>Pseudomonadati</taxon>
        <taxon>Bacteroidota</taxon>
        <taxon>Flavobacteriia</taxon>
        <taxon>Flavobacteriales</taxon>
        <taxon>Flavobacteriaceae</taxon>
        <taxon>Pseudotamlana</taxon>
    </lineage>
</organism>